<dbReference type="EMBL" id="WBSZ01001117">
    <property type="protein sequence ID" value="KAB2506548.1"/>
    <property type="molecule type" value="Genomic_DNA"/>
</dbReference>
<evidence type="ECO:0000313" key="3">
    <source>
        <dbReference type="Proteomes" id="UP000476281"/>
    </source>
</evidence>
<feature type="transmembrane region" description="Helical" evidence="1">
    <location>
        <begin position="6"/>
        <end position="23"/>
    </location>
</feature>
<reference evidence="2 3" key="1">
    <citation type="submission" date="2019-09" db="EMBL/GenBank/DDBJ databases">
        <title>Reversal of blaTEM antimicrobial resistance by CRISPR-Cas9 in clinical E. coli and other Enterobacteriaceae strains.</title>
        <authorList>
            <person name="Tagliaferri T."/>
            <person name="Guimaraes N."/>
            <person name="Pereira M."/>
            <person name="Felicori L."/>
            <person name="Horz H.-P."/>
            <person name="Santos S."/>
            <person name="Mendes T."/>
        </authorList>
    </citation>
    <scope>NUCLEOTIDE SEQUENCE [LARGE SCALE GENOMIC DNA]</scope>
    <source>
        <strain evidence="2 3">E2_blaTEM_MG</strain>
    </source>
</reference>
<dbReference type="AlphaFoldDB" id="A0A6L3XR33"/>
<sequence>IWGAVAGVYLIITLVLSFVLRRLERRMKIL</sequence>
<protein>
    <submittedName>
        <fullName evidence="2">Glutamine ABC transporter permease GlnP</fullName>
    </submittedName>
</protein>
<keyword evidence="1" id="KW-0812">Transmembrane</keyword>
<comment type="caution">
    <text evidence="2">The sequence shown here is derived from an EMBL/GenBank/DDBJ whole genome shotgun (WGS) entry which is preliminary data.</text>
</comment>
<name>A0A6L3XR33_9ENTR</name>
<evidence type="ECO:0000313" key="2">
    <source>
        <dbReference type="EMBL" id="KAB2506548.1"/>
    </source>
</evidence>
<evidence type="ECO:0000256" key="1">
    <source>
        <dbReference type="SAM" id="Phobius"/>
    </source>
</evidence>
<accession>A0A6L3XR33</accession>
<gene>
    <name evidence="2" type="primary">glnP</name>
    <name evidence="2" type="ORF">F9C29_23355</name>
</gene>
<organism evidence="2 3">
    <name type="scientific">Enterobacter hormaechei</name>
    <dbReference type="NCBI Taxonomy" id="158836"/>
    <lineage>
        <taxon>Bacteria</taxon>
        <taxon>Pseudomonadati</taxon>
        <taxon>Pseudomonadota</taxon>
        <taxon>Gammaproteobacteria</taxon>
        <taxon>Enterobacterales</taxon>
        <taxon>Enterobacteriaceae</taxon>
        <taxon>Enterobacter</taxon>
        <taxon>Enterobacter cloacae complex</taxon>
    </lineage>
</organism>
<dbReference type="Proteomes" id="UP000476281">
    <property type="component" value="Unassembled WGS sequence"/>
</dbReference>
<proteinExistence type="predicted"/>
<keyword evidence="1" id="KW-1133">Transmembrane helix</keyword>
<feature type="non-terminal residue" evidence="2">
    <location>
        <position position="1"/>
    </location>
</feature>
<keyword evidence="1" id="KW-0472">Membrane</keyword>